<dbReference type="OrthoDB" id="9779968at2"/>
<dbReference type="PANTHER" id="PTHR43737:SF1">
    <property type="entry name" value="DUF1501 DOMAIN-CONTAINING PROTEIN"/>
    <property type="match status" value="1"/>
</dbReference>
<evidence type="ECO:0000313" key="2">
    <source>
        <dbReference type="Proteomes" id="UP000197783"/>
    </source>
</evidence>
<evidence type="ECO:0008006" key="3">
    <source>
        <dbReference type="Google" id="ProtNLM"/>
    </source>
</evidence>
<evidence type="ECO:0000313" key="1">
    <source>
        <dbReference type="EMBL" id="OWK28244.1"/>
    </source>
</evidence>
<dbReference type="Pfam" id="PF07394">
    <property type="entry name" value="DUF1501"/>
    <property type="match status" value="1"/>
</dbReference>
<dbReference type="InterPro" id="IPR006311">
    <property type="entry name" value="TAT_signal"/>
</dbReference>
<dbReference type="InterPro" id="IPR010869">
    <property type="entry name" value="DUF1501"/>
</dbReference>
<comment type="caution">
    <text evidence="1">The sequence shown here is derived from an EMBL/GenBank/DDBJ whole genome shotgun (WGS) entry which is preliminary data.</text>
</comment>
<dbReference type="RefSeq" id="WP_088334965.1">
    <property type="nucleotide sequence ID" value="NZ_NBBJ01000006.1"/>
</dbReference>
<dbReference type="EMBL" id="NBBJ01000006">
    <property type="protein sequence ID" value="OWK28244.1"/>
    <property type="molecule type" value="Genomic_DNA"/>
</dbReference>
<keyword evidence="2" id="KW-1185">Reference proteome</keyword>
<dbReference type="AlphaFoldDB" id="A0A245ZES0"/>
<dbReference type="PROSITE" id="PS51318">
    <property type="entry name" value="TAT"/>
    <property type="match status" value="1"/>
</dbReference>
<organism evidence="1 2">
    <name type="scientific">Sphingomonas mucosissima</name>
    <dbReference type="NCBI Taxonomy" id="370959"/>
    <lineage>
        <taxon>Bacteria</taxon>
        <taxon>Pseudomonadati</taxon>
        <taxon>Pseudomonadota</taxon>
        <taxon>Alphaproteobacteria</taxon>
        <taxon>Sphingomonadales</taxon>
        <taxon>Sphingomonadaceae</taxon>
        <taxon>Sphingomonas</taxon>
    </lineage>
</organism>
<dbReference type="PANTHER" id="PTHR43737">
    <property type="entry name" value="BLL7424 PROTEIN"/>
    <property type="match status" value="1"/>
</dbReference>
<protein>
    <recommendedName>
        <fullName evidence="3">DUF1501 domain-containing protein</fullName>
    </recommendedName>
</protein>
<reference evidence="1 2" key="1">
    <citation type="submission" date="2017-03" db="EMBL/GenBank/DDBJ databases">
        <title>Genome sequence of Sphingomonas mucosissima DSM 17494.</title>
        <authorList>
            <person name="Poehlein A."/>
            <person name="Wuebbeler J.H."/>
            <person name="Steinbuechel A."/>
            <person name="Daniel R."/>
        </authorList>
    </citation>
    <scope>NUCLEOTIDE SEQUENCE [LARGE SCALE GENOMIC DNA]</scope>
    <source>
        <strain evidence="1 2">DSM 17494</strain>
    </source>
</reference>
<accession>A0A245ZES0</accession>
<gene>
    <name evidence="1" type="ORF">SPMU_31000</name>
</gene>
<proteinExistence type="predicted"/>
<dbReference type="Proteomes" id="UP000197783">
    <property type="component" value="Unassembled WGS sequence"/>
</dbReference>
<name>A0A245ZES0_9SPHN</name>
<sequence>MLDRRSFLVRGTLATLTAGAMPRMAFARAATQKRFVFIIQRGAADGIGTVMPVGDPAHAAVRQSFAEDASAGAKLDGMFTLHQGLSKAAQLYRQRQALFIHAVASPYRDRSHFDGQNVLETGGASAYQVRDGWMNRLLDLLPRDGARAIAVSATMPAALRGGNEVASYAPSVLPDASDDLLQRVTMLYQGDAQLYALWSEALSVRGLVGDQSEHAGRESAATGRLAAQLLLPADGARIAMIETGGWDTHSGQRARLAGGLKNLDSMLAALQLGLGAAWQETLVLVATEFGRTVTVNGTGGTDHGTGAAAMLFGGRVRGGRVIADWPGIAAAQLYEGRDLRPTARLDDVITGALSAHFGLDPDRVGTALFPALSGRAPTSGLVA</sequence>